<evidence type="ECO:0000256" key="2">
    <source>
        <dbReference type="SAM" id="Phobius"/>
    </source>
</evidence>
<feature type="transmembrane region" description="Helical" evidence="2">
    <location>
        <begin position="36"/>
        <end position="61"/>
    </location>
</feature>
<comment type="similarity">
    <text evidence="1">Belongs to the major facilitator superfamily. Phosphate:H(+) symporter (TC 2.A.1.9) family.</text>
</comment>
<reference evidence="3" key="2">
    <citation type="journal article" date="2024" name="Plant">
        <title>Genomic evolution and insights into agronomic trait innovations of Sesamum species.</title>
        <authorList>
            <person name="Miao H."/>
            <person name="Wang L."/>
            <person name="Qu L."/>
            <person name="Liu H."/>
            <person name="Sun Y."/>
            <person name="Le M."/>
            <person name="Wang Q."/>
            <person name="Wei S."/>
            <person name="Zheng Y."/>
            <person name="Lin W."/>
            <person name="Duan Y."/>
            <person name="Cao H."/>
            <person name="Xiong S."/>
            <person name="Wang X."/>
            <person name="Wei L."/>
            <person name="Li C."/>
            <person name="Ma Q."/>
            <person name="Ju M."/>
            <person name="Zhao R."/>
            <person name="Li G."/>
            <person name="Mu C."/>
            <person name="Tian Q."/>
            <person name="Mei H."/>
            <person name="Zhang T."/>
            <person name="Gao T."/>
            <person name="Zhang H."/>
        </authorList>
    </citation>
    <scope>NUCLEOTIDE SEQUENCE</scope>
    <source>
        <strain evidence="3">G02</strain>
    </source>
</reference>
<keyword evidence="2" id="KW-0472">Membrane</keyword>
<evidence type="ECO:0000313" key="3">
    <source>
        <dbReference type="EMBL" id="KAL0312885.1"/>
    </source>
</evidence>
<dbReference type="InterPro" id="IPR036259">
    <property type="entry name" value="MFS_trans_sf"/>
</dbReference>
<dbReference type="EMBL" id="JACGWJ010000026">
    <property type="protein sequence ID" value="KAL0312885.1"/>
    <property type="molecule type" value="Genomic_DNA"/>
</dbReference>
<protein>
    <recommendedName>
        <fullName evidence="4">Solute carrier family 40 protein</fullName>
    </recommendedName>
</protein>
<keyword evidence="2" id="KW-0812">Transmembrane</keyword>
<keyword evidence="2" id="KW-1133">Transmembrane helix</keyword>
<name>A0AAW2L0W8_SESRA</name>
<evidence type="ECO:0000256" key="1">
    <source>
        <dbReference type="ARBA" id="ARBA00044504"/>
    </source>
</evidence>
<gene>
    <name evidence="3" type="ORF">Sradi_5687800</name>
</gene>
<dbReference type="AlphaFoldDB" id="A0AAW2L0W8"/>
<accession>A0AAW2L0W8</accession>
<evidence type="ECO:0008006" key="4">
    <source>
        <dbReference type="Google" id="ProtNLM"/>
    </source>
</evidence>
<dbReference type="Gene3D" id="1.20.1250.20">
    <property type="entry name" value="MFS general substrate transporter like domains"/>
    <property type="match status" value="1"/>
</dbReference>
<organism evidence="3">
    <name type="scientific">Sesamum radiatum</name>
    <name type="common">Black benniseed</name>
    <dbReference type="NCBI Taxonomy" id="300843"/>
    <lineage>
        <taxon>Eukaryota</taxon>
        <taxon>Viridiplantae</taxon>
        <taxon>Streptophyta</taxon>
        <taxon>Embryophyta</taxon>
        <taxon>Tracheophyta</taxon>
        <taxon>Spermatophyta</taxon>
        <taxon>Magnoliopsida</taxon>
        <taxon>eudicotyledons</taxon>
        <taxon>Gunneridae</taxon>
        <taxon>Pentapetalae</taxon>
        <taxon>asterids</taxon>
        <taxon>lamiids</taxon>
        <taxon>Lamiales</taxon>
        <taxon>Pedaliaceae</taxon>
        <taxon>Sesamum</taxon>
    </lineage>
</organism>
<feature type="transmembrane region" description="Helical" evidence="2">
    <location>
        <begin position="100"/>
        <end position="121"/>
    </location>
</feature>
<sequence>MQNMVPMWFRNIPAKILESTATATEWFKYYVAFRKAVPFISVLIFVHGWVEYALIAVLITHLTTDNWLHLPKAASIVNVQDGVTAVLVLVVAYASDAYLGPFQAVVCTTMAYITVSATFAMRQTEMHTIFWG</sequence>
<reference evidence="3" key="1">
    <citation type="submission" date="2020-06" db="EMBL/GenBank/DDBJ databases">
        <authorList>
            <person name="Li T."/>
            <person name="Hu X."/>
            <person name="Zhang T."/>
            <person name="Song X."/>
            <person name="Zhang H."/>
            <person name="Dai N."/>
            <person name="Sheng W."/>
            <person name="Hou X."/>
            <person name="Wei L."/>
        </authorList>
    </citation>
    <scope>NUCLEOTIDE SEQUENCE</scope>
    <source>
        <strain evidence="3">G02</strain>
        <tissue evidence="3">Leaf</tissue>
    </source>
</reference>
<comment type="caution">
    <text evidence="3">The sequence shown here is derived from an EMBL/GenBank/DDBJ whole genome shotgun (WGS) entry which is preliminary data.</text>
</comment>
<proteinExistence type="inferred from homology"/>